<feature type="region of interest" description="Disordered" evidence="3">
    <location>
        <begin position="446"/>
        <end position="480"/>
    </location>
</feature>
<dbReference type="Pfam" id="PF02213">
    <property type="entry name" value="GYF"/>
    <property type="match status" value="1"/>
</dbReference>
<feature type="region of interest" description="Disordered" evidence="3">
    <location>
        <begin position="18"/>
        <end position="39"/>
    </location>
</feature>
<dbReference type="CDD" id="cd00072">
    <property type="entry name" value="GYF"/>
    <property type="match status" value="1"/>
</dbReference>
<dbReference type="PANTHER" id="PTHR14445">
    <property type="entry name" value="GRB10 INTERACTING GYF PROTEIN"/>
    <property type="match status" value="1"/>
</dbReference>
<keyword evidence="4" id="KW-1133">Transmembrane helix</keyword>
<protein>
    <submittedName>
        <fullName evidence="6">PERQ amino acid-rich with GYF domain-containing protein 2</fullName>
    </submittedName>
</protein>
<evidence type="ECO:0000256" key="2">
    <source>
        <dbReference type="ARBA" id="ARBA00038015"/>
    </source>
</evidence>
<evidence type="ECO:0000313" key="7">
    <source>
        <dbReference type="Proteomes" id="UP000710432"/>
    </source>
</evidence>
<dbReference type="InterPro" id="IPR003169">
    <property type="entry name" value="GYF"/>
</dbReference>
<dbReference type="EMBL" id="JAATJU010022900">
    <property type="protein sequence ID" value="KAH0509355.1"/>
    <property type="molecule type" value="Genomic_DNA"/>
</dbReference>
<feature type="region of interest" description="Disordered" evidence="3">
    <location>
        <begin position="733"/>
        <end position="758"/>
    </location>
</feature>
<dbReference type="GO" id="GO:0048009">
    <property type="term" value="P:insulin-like growth factor receptor signaling pathway"/>
    <property type="evidence" value="ECO:0007669"/>
    <property type="project" value="TreeGrafter"/>
</dbReference>
<dbReference type="GO" id="GO:0016020">
    <property type="term" value="C:membrane"/>
    <property type="evidence" value="ECO:0007669"/>
    <property type="project" value="TreeGrafter"/>
</dbReference>
<dbReference type="GO" id="GO:0031982">
    <property type="term" value="C:vesicle"/>
    <property type="evidence" value="ECO:0007669"/>
    <property type="project" value="TreeGrafter"/>
</dbReference>
<feature type="transmembrane region" description="Helical" evidence="4">
    <location>
        <begin position="903"/>
        <end position="926"/>
    </location>
</feature>
<gene>
    <name evidence="6" type="ORF">LTLLF_104410</name>
</gene>
<feature type="region of interest" description="Disordered" evidence="3">
    <location>
        <begin position="632"/>
        <end position="657"/>
    </location>
</feature>
<feature type="region of interest" description="Disordered" evidence="3">
    <location>
        <begin position="840"/>
        <end position="895"/>
    </location>
</feature>
<dbReference type="AlphaFoldDB" id="A0A8J6GDP8"/>
<dbReference type="InterPro" id="IPR051640">
    <property type="entry name" value="GRB10-interact_GYF"/>
</dbReference>
<dbReference type="PANTHER" id="PTHR14445:SF38">
    <property type="entry name" value="GRB10-INTERACTING GYF PROTEIN 2"/>
    <property type="match status" value="1"/>
</dbReference>
<feature type="domain" description="GYF" evidence="5">
    <location>
        <begin position="285"/>
        <end position="333"/>
    </location>
</feature>
<feature type="compositionally biased region" description="Polar residues" evidence="3">
    <location>
        <begin position="640"/>
        <end position="657"/>
    </location>
</feature>
<name>A0A8J6GDP8_MICOH</name>
<dbReference type="SMART" id="SM00444">
    <property type="entry name" value="GYF"/>
    <property type="match status" value="1"/>
</dbReference>
<feature type="region of interest" description="Disordered" evidence="3">
    <location>
        <begin position="63"/>
        <end position="215"/>
    </location>
</feature>
<dbReference type="InterPro" id="IPR031500">
    <property type="entry name" value="SNORC"/>
</dbReference>
<dbReference type="SUPFAM" id="SSF55277">
    <property type="entry name" value="GYF domain"/>
    <property type="match status" value="1"/>
</dbReference>
<organism evidence="6 7">
    <name type="scientific">Microtus ochrogaster</name>
    <name type="common">Prairie vole</name>
    <dbReference type="NCBI Taxonomy" id="79684"/>
    <lineage>
        <taxon>Eukaryota</taxon>
        <taxon>Metazoa</taxon>
        <taxon>Chordata</taxon>
        <taxon>Craniata</taxon>
        <taxon>Vertebrata</taxon>
        <taxon>Euteleostomi</taxon>
        <taxon>Mammalia</taxon>
        <taxon>Eutheria</taxon>
        <taxon>Euarchontoglires</taxon>
        <taxon>Glires</taxon>
        <taxon>Rodentia</taxon>
        <taxon>Myomorpha</taxon>
        <taxon>Muroidea</taxon>
        <taxon>Cricetidae</taxon>
        <taxon>Arvicolinae</taxon>
        <taxon>Microtus</taxon>
    </lineage>
</organism>
<accession>A0A8J6GDP8</accession>
<feature type="compositionally biased region" description="Low complexity" evidence="3">
    <location>
        <begin position="736"/>
        <end position="750"/>
    </location>
</feature>
<evidence type="ECO:0000256" key="1">
    <source>
        <dbReference type="ARBA" id="ARBA00022553"/>
    </source>
</evidence>
<dbReference type="Proteomes" id="UP000710432">
    <property type="component" value="Unassembled WGS sequence"/>
</dbReference>
<dbReference type="PROSITE" id="PS50829">
    <property type="entry name" value="GYF"/>
    <property type="match status" value="1"/>
</dbReference>
<dbReference type="FunFam" id="3.30.1490.40:FF:000001">
    <property type="entry name" value="GRB10-interacting GYF protein 2 isoform X1"/>
    <property type="match status" value="1"/>
</dbReference>
<dbReference type="Gene3D" id="3.30.1490.40">
    <property type="match status" value="1"/>
</dbReference>
<keyword evidence="4" id="KW-0812">Transmembrane</keyword>
<dbReference type="GO" id="GO:1990635">
    <property type="term" value="C:proximal dendrite"/>
    <property type="evidence" value="ECO:0007669"/>
    <property type="project" value="TreeGrafter"/>
</dbReference>
<feature type="compositionally biased region" description="Polar residues" evidence="3">
    <location>
        <begin position="183"/>
        <end position="193"/>
    </location>
</feature>
<keyword evidence="1" id="KW-0597">Phosphoprotein</keyword>
<dbReference type="GO" id="GO:0005829">
    <property type="term" value="C:cytosol"/>
    <property type="evidence" value="ECO:0007669"/>
    <property type="project" value="TreeGrafter"/>
</dbReference>
<evidence type="ECO:0000313" key="6">
    <source>
        <dbReference type="EMBL" id="KAH0509355.1"/>
    </source>
</evidence>
<dbReference type="InterPro" id="IPR035445">
    <property type="entry name" value="GYF-like_dom_sf"/>
</dbReference>
<evidence type="ECO:0000259" key="5">
    <source>
        <dbReference type="PROSITE" id="PS50829"/>
    </source>
</evidence>
<sequence>MERRRRFEFDFRDRDDERGYRRVRSGSGSIDDDRDSLPEWCLEDAEEEMGTFDSSGAFLSLKKVQKEPIPEEQEMDFRPVEEGEEHSDSDSSHNEEAKEPDKANLKEGEKTDRAGAEANEEAPQTSLSSARPGTPSDHQPQEAPQVERKDEPKAEQMEKPDEESRTETSLPVKVPSRGDETVPASQQPSTQLPPDTASPLVILPPPVPTPASASRPVETAAIEAPGMGSVSTEPDDEEGLKHLEQQAEKMVAYLQDSALDDERLTSKLQEHRAKGVSIPLMHEAMQKWYYKDPQGEIQGPFNNQEMAEWFQAGYFTMSLLVKRACDESFQPLGDIMKMWGRVPFSPGPAPPPHMGELDQERLTRQQELTALYQMQHLQYQQFLIQISDQNIIPSVTRSVSVPDTGSIWELQPAASQPTVWEGGSVWDLPLDTTTPGPSLEQLQQLEKAKAAKLEQERREAEMRAKREEEERKRQEELRRQQEEILRRQQEEERKRREEEELARRKQEEALRRQREQEIALRRQREEEERQQQEEALRRLEERRREEEERRKQEELLRKQEEEAAKWAREEEEAQRRLEENRLRMEEEAARLRHEEEERKRKELELQRQKELMRQRQQQQEALRRLQQQQQQQQLAQMKLPSSSTWGQQSNTTPCQSQATLSLAEIQKLEEERERQLREEHSNLHTSIGNSVWGSINTGPPNQWASDLVSSIWSNADTKNSNMGFWDDAVKEVGPRNSTNKNKNNASLSKSVGVSNRQNKKVEEEEKLLKLFQGVNKAQDGFTQWCEQMLHALNTANNLDGVLGWGLCSKGRMASCLTLHMALLLISGVLAPTVLTAEGPQVPNPTLWNEPIELASGEGPLESTSHSQEFAASGPPFPTSAPGPEDNSPPAGVDKDGGSLGPGAIAAIVIAALLATCVVLALVVVALRKFSAS</sequence>
<evidence type="ECO:0000256" key="4">
    <source>
        <dbReference type="SAM" id="Phobius"/>
    </source>
</evidence>
<comment type="caution">
    <text evidence="6">The sequence shown here is derived from an EMBL/GenBank/DDBJ whole genome shotgun (WGS) entry which is preliminary data.</text>
</comment>
<dbReference type="Pfam" id="PF15756">
    <property type="entry name" value="DUF4690"/>
    <property type="match status" value="1"/>
</dbReference>
<evidence type="ECO:0000256" key="3">
    <source>
        <dbReference type="SAM" id="MobiDB-lite"/>
    </source>
</evidence>
<feature type="compositionally biased region" description="Basic and acidic residues" evidence="3">
    <location>
        <begin position="64"/>
        <end position="115"/>
    </location>
</feature>
<comment type="similarity">
    <text evidence="2">Belongs to the GIGYF family.</text>
</comment>
<keyword evidence="4" id="KW-0472">Membrane</keyword>
<feature type="compositionally biased region" description="Polar residues" evidence="3">
    <location>
        <begin position="122"/>
        <end position="131"/>
    </location>
</feature>
<dbReference type="GO" id="GO:0043204">
    <property type="term" value="C:perikaryon"/>
    <property type="evidence" value="ECO:0007669"/>
    <property type="project" value="TreeGrafter"/>
</dbReference>
<reference evidence="6" key="1">
    <citation type="submission" date="2020-03" db="EMBL/GenBank/DDBJ databases">
        <title>Studies in the Genomics of Life Span.</title>
        <authorList>
            <person name="Glass D."/>
        </authorList>
    </citation>
    <scope>NUCLEOTIDE SEQUENCE</scope>
    <source>
        <strain evidence="6">LTLLF</strain>
        <tissue evidence="6">Muscle</tissue>
    </source>
</reference>
<dbReference type="GO" id="GO:0051216">
    <property type="term" value="P:cartilage development"/>
    <property type="evidence" value="ECO:0007669"/>
    <property type="project" value="InterPro"/>
</dbReference>
<feature type="compositionally biased region" description="Basic and acidic residues" evidence="3">
    <location>
        <begin position="145"/>
        <end position="166"/>
    </location>
</feature>
<proteinExistence type="inferred from homology"/>